<proteinExistence type="predicted"/>
<organism evidence="2 3">
    <name type="scientific">Actinomadura yumaensis</name>
    <dbReference type="NCBI Taxonomy" id="111807"/>
    <lineage>
        <taxon>Bacteria</taxon>
        <taxon>Bacillati</taxon>
        <taxon>Actinomycetota</taxon>
        <taxon>Actinomycetes</taxon>
        <taxon>Streptosporangiales</taxon>
        <taxon>Thermomonosporaceae</taxon>
        <taxon>Actinomadura</taxon>
    </lineage>
</organism>
<dbReference type="RefSeq" id="WP_160821511.1">
    <property type="nucleotide sequence ID" value="NZ_JBHSXE010000001.1"/>
</dbReference>
<feature type="domain" description="DUF397" evidence="1">
    <location>
        <begin position="3"/>
        <end position="58"/>
    </location>
</feature>
<name>A0ABW2CEF9_9ACTN</name>
<dbReference type="Proteomes" id="UP001596380">
    <property type="component" value="Unassembled WGS sequence"/>
</dbReference>
<reference evidence="3" key="1">
    <citation type="journal article" date="2019" name="Int. J. Syst. Evol. Microbiol.">
        <title>The Global Catalogue of Microorganisms (GCM) 10K type strain sequencing project: providing services to taxonomists for standard genome sequencing and annotation.</title>
        <authorList>
            <consortium name="The Broad Institute Genomics Platform"/>
            <consortium name="The Broad Institute Genome Sequencing Center for Infectious Disease"/>
            <person name="Wu L."/>
            <person name="Ma J."/>
        </authorList>
    </citation>
    <scope>NUCLEOTIDE SEQUENCE [LARGE SCALE GENOMIC DNA]</scope>
    <source>
        <strain evidence="3">JCM 3369</strain>
    </source>
</reference>
<dbReference type="InterPro" id="IPR007278">
    <property type="entry name" value="DUF397"/>
</dbReference>
<dbReference type="Pfam" id="PF04149">
    <property type="entry name" value="DUF397"/>
    <property type="match status" value="1"/>
</dbReference>
<comment type="caution">
    <text evidence="2">The sequence shown here is derived from an EMBL/GenBank/DDBJ whole genome shotgun (WGS) entry which is preliminary data.</text>
</comment>
<evidence type="ECO:0000259" key="1">
    <source>
        <dbReference type="Pfam" id="PF04149"/>
    </source>
</evidence>
<gene>
    <name evidence="2" type="ORF">ACFQKB_07055</name>
</gene>
<keyword evidence="3" id="KW-1185">Reference proteome</keyword>
<evidence type="ECO:0000313" key="3">
    <source>
        <dbReference type="Proteomes" id="UP001596380"/>
    </source>
</evidence>
<sequence length="64" mass="6731">MTSWRKSSRSGGGGSGGQDCVELAALEQGVGVRDSKNPESGHLSLSSEGFAEFVGRVKRDELSF</sequence>
<protein>
    <submittedName>
        <fullName evidence="2">DUF397 domain-containing protein</fullName>
    </submittedName>
</protein>
<evidence type="ECO:0000313" key="2">
    <source>
        <dbReference type="EMBL" id="MFC6879523.1"/>
    </source>
</evidence>
<accession>A0ABW2CEF9</accession>
<dbReference type="EMBL" id="JBHSXS010000003">
    <property type="protein sequence ID" value="MFC6879523.1"/>
    <property type="molecule type" value="Genomic_DNA"/>
</dbReference>